<dbReference type="Pfam" id="PF20431">
    <property type="entry name" value="E_motif"/>
    <property type="match status" value="1"/>
</dbReference>
<name>A0ABD3B4N0_9GENT</name>
<organism evidence="1 2">
    <name type="scientific">Cinchona calisaya</name>
    <dbReference type="NCBI Taxonomy" id="153742"/>
    <lineage>
        <taxon>Eukaryota</taxon>
        <taxon>Viridiplantae</taxon>
        <taxon>Streptophyta</taxon>
        <taxon>Embryophyta</taxon>
        <taxon>Tracheophyta</taxon>
        <taxon>Spermatophyta</taxon>
        <taxon>Magnoliopsida</taxon>
        <taxon>eudicotyledons</taxon>
        <taxon>Gunneridae</taxon>
        <taxon>Pentapetalae</taxon>
        <taxon>asterids</taxon>
        <taxon>lamiids</taxon>
        <taxon>Gentianales</taxon>
        <taxon>Rubiaceae</taxon>
        <taxon>Cinchonoideae</taxon>
        <taxon>Cinchoneae</taxon>
        <taxon>Cinchona</taxon>
    </lineage>
</organism>
<accession>A0ABD3B4N0</accession>
<comment type="caution">
    <text evidence="1">The sequence shown here is derived from an EMBL/GenBank/DDBJ whole genome shotgun (WGS) entry which is preliminary data.</text>
</comment>
<evidence type="ECO:0008006" key="3">
    <source>
        <dbReference type="Google" id="ProtNLM"/>
    </source>
</evidence>
<keyword evidence="2" id="KW-1185">Reference proteome</keyword>
<protein>
    <recommendedName>
        <fullName evidence="3">Pentatricopeptide repeat-containing protein</fullName>
    </recommendedName>
</protein>
<dbReference type="Gene3D" id="1.25.40.10">
    <property type="entry name" value="Tetratricopeptide repeat domain"/>
    <property type="match status" value="1"/>
</dbReference>
<dbReference type="AlphaFoldDB" id="A0ABD3B4N0"/>
<proteinExistence type="predicted"/>
<evidence type="ECO:0000313" key="1">
    <source>
        <dbReference type="EMBL" id="KAL3538502.1"/>
    </source>
</evidence>
<evidence type="ECO:0000313" key="2">
    <source>
        <dbReference type="Proteomes" id="UP001630127"/>
    </source>
</evidence>
<dbReference type="Proteomes" id="UP001630127">
    <property type="component" value="Unassembled WGS sequence"/>
</dbReference>
<dbReference type="InterPro" id="IPR011990">
    <property type="entry name" value="TPR-like_helical_dom_sf"/>
</dbReference>
<dbReference type="InterPro" id="IPR046848">
    <property type="entry name" value="E_motif"/>
</dbReference>
<sequence>MLGRAGRQEEAEKKAKEIRNDIGNVVVWRALLGACSFRGNVEMGEKVASKIMEMERKYGGDYVLLSNIFAAVGRYADSERVRRHMDRKNEAKVTGLSFV</sequence>
<reference evidence="1 2" key="1">
    <citation type="submission" date="2024-11" db="EMBL/GenBank/DDBJ databases">
        <title>A near-complete genome assembly of Cinchona calisaya.</title>
        <authorList>
            <person name="Lian D.C."/>
            <person name="Zhao X.W."/>
            <person name="Wei L."/>
        </authorList>
    </citation>
    <scope>NUCLEOTIDE SEQUENCE [LARGE SCALE GENOMIC DNA]</scope>
    <source>
        <tissue evidence="1">Nenye</tissue>
    </source>
</reference>
<dbReference type="PANTHER" id="PTHR47926">
    <property type="entry name" value="PENTATRICOPEPTIDE REPEAT-CONTAINING PROTEIN"/>
    <property type="match status" value="1"/>
</dbReference>
<dbReference type="PANTHER" id="PTHR47926:SF460">
    <property type="entry name" value="OS01G0815900 PROTEIN"/>
    <property type="match status" value="1"/>
</dbReference>
<dbReference type="EMBL" id="JBJUIK010000001">
    <property type="protein sequence ID" value="KAL3538502.1"/>
    <property type="molecule type" value="Genomic_DNA"/>
</dbReference>
<dbReference type="InterPro" id="IPR046960">
    <property type="entry name" value="PPR_At4g14850-like_plant"/>
</dbReference>
<gene>
    <name evidence="1" type="ORF">ACH5RR_001868</name>
</gene>